<protein>
    <recommendedName>
        <fullName evidence="3">aspartate--tRNA ligase</fullName>
        <ecNumber evidence="3">6.1.1.12</ecNumber>
    </recommendedName>
    <alternativeName>
        <fullName evidence="10">Aspartyl-tRNA synthetase</fullName>
    </alternativeName>
</protein>
<keyword evidence="9" id="KW-0030">Aminoacyl-tRNA synthetase</keyword>
<comment type="similarity">
    <text evidence="2">Belongs to the class-II aminoacyl-tRNA synthetase family. Type 2 subfamily.</text>
</comment>
<dbReference type="CDD" id="cd00776">
    <property type="entry name" value="AsxRS_core"/>
    <property type="match status" value="1"/>
</dbReference>
<keyword evidence="7" id="KW-0067">ATP-binding</keyword>
<dbReference type="GO" id="GO:0003723">
    <property type="term" value="F:RNA binding"/>
    <property type="evidence" value="ECO:0007669"/>
    <property type="project" value="TreeGrafter"/>
</dbReference>
<dbReference type="SUPFAM" id="SSF55681">
    <property type="entry name" value="Class II aaRS and biotin synthetases"/>
    <property type="match status" value="1"/>
</dbReference>
<dbReference type="InterPro" id="IPR004523">
    <property type="entry name" value="Asp-tRNA_synthase_2"/>
</dbReference>
<dbReference type="InterPro" id="IPR004365">
    <property type="entry name" value="NA-bd_OB_tRNA"/>
</dbReference>
<evidence type="ECO:0000256" key="6">
    <source>
        <dbReference type="ARBA" id="ARBA00022741"/>
    </source>
</evidence>
<name>A0A7S2W349_9STRA</name>
<dbReference type="InterPro" id="IPR012340">
    <property type="entry name" value="NA-bd_OB-fold"/>
</dbReference>
<evidence type="ECO:0000256" key="10">
    <source>
        <dbReference type="ARBA" id="ARBA00033155"/>
    </source>
</evidence>
<dbReference type="EC" id="6.1.1.12" evidence="3"/>
<dbReference type="FunFam" id="3.30.930.10:FF:000038">
    <property type="entry name" value="Aspartate--tRNA ligase"/>
    <property type="match status" value="1"/>
</dbReference>
<evidence type="ECO:0000313" key="14">
    <source>
        <dbReference type="EMBL" id="CAD9665566.1"/>
    </source>
</evidence>
<evidence type="ECO:0000256" key="2">
    <source>
        <dbReference type="ARBA" id="ARBA00005312"/>
    </source>
</evidence>
<dbReference type="PANTHER" id="PTHR43450">
    <property type="entry name" value="ASPARTYL-TRNA SYNTHETASE"/>
    <property type="match status" value="1"/>
</dbReference>
<evidence type="ECO:0000256" key="7">
    <source>
        <dbReference type="ARBA" id="ARBA00022840"/>
    </source>
</evidence>
<evidence type="ECO:0000256" key="9">
    <source>
        <dbReference type="ARBA" id="ARBA00023146"/>
    </source>
</evidence>
<gene>
    <name evidence="14" type="ORF">QSP1433_LOCUS1403</name>
</gene>
<dbReference type="GO" id="GO:0006422">
    <property type="term" value="P:aspartyl-tRNA aminoacylation"/>
    <property type="evidence" value="ECO:0007669"/>
    <property type="project" value="InterPro"/>
</dbReference>
<dbReference type="InterPro" id="IPR004364">
    <property type="entry name" value="Aa-tRNA-synt_II"/>
</dbReference>
<dbReference type="PANTHER" id="PTHR43450:SF1">
    <property type="entry name" value="ASPARTATE--TRNA LIGASE, CYTOPLASMIC"/>
    <property type="match status" value="1"/>
</dbReference>
<evidence type="ECO:0000256" key="3">
    <source>
        <dbReference type="ARBA" id="ARBA00012841"/>
    </source>
</evidence>
<dbReference type="Gene3D" id="2.40.50.140">
    <property type="entry name" value="Nucleic acid-binding proteins"/>
    <property type="match status" value="1"/>
</dbReference>
<dbReference type="GO" id="GO:0005829">
    <property type="term" value="C:cytosol"/>
    <property type="evidence" value="ECO:0007669"/>
    <property type="project" value="TreeGrafter"/>
</dbReference>
<evidence type="ECO:0000256" key="5">
    <source>
        <dbReference type="ARBA" id="ARBA00022598"/>
    </source>
</evidence>
<keyword evidence="8" id="KW-0648">Protein biosynthesis</keyword>
<reference evidence="14" key="1">
    <citation type="submission" date="2021-01" db="EMBL/GenBank/DDBJ databases">
        <authorList>
            <person name="Corre E."/>
            <person name="Pelletier E."/>
            <person name="Niang G."/>
            <person name="Scheremetjew M."/>
            <person name="Finn R."/>
            <person name="Kale V."/>
            <person name="Holt S."/>
            <person name="Cochrane G."/>
            <person name="Meng A."/>
            <person name="Brown T."/>
            <person name="Cohen L."/>
        </authorList>
    </citation>
    <scope>NUCLEOTIDE SEQUENCE</scope>
    <source>
        <strain evidence="14">NY070348D</strain>
    </source>
</reference>
<evidence type="ECO:0000259" key="12">
    <source>
        <dbReference type="PROSITE" id="PS50862"/>
    </source>
</evidence>
<organism evidence="14">
    <name type="scientific">Mucochytrium quahogii</name>
    <dbReference type="NCBI Taxonomy" id="96639"/>
    <lineage>
        <taxon>Eukaryota</taxon>
        <taxon>Sar</taxon>
        <taxon>Stramenopiles</taxon>
        <taxon>Bigyra</taxon>
        <taxon>Labyrinthulomycetes</taxon>
        <taxon>Thraustochytrida</taxon>
        <taxon>Thraustochytriidae</taxon>
        <taxon>Mucochytrium</taxon>
    </lineage>
</organism>
<dbReference type="GO" id="GO:0005524">
    <property type="term" value="F:ATP binding"/>
    <property type="evidence" value="ECO:0007669"/>
    <property type="project" value="UniProtKB-KW"/>
</dbReference>
<dbReference type="Pfam" id="PF01336">
    <property type="entry name" value="tRNA_anti-codon"/>
    <property type="match status" value="1"/>
</dbReference>
<evidence type="ECO:0000256" key="1">
    <source>
        <dbReference type="ARBA" id="ARBA00004496"/>
    </source>
</evidence>
<feature type="domain" description="WHEP-TRS" evidence="13">
    <location>
        <begin position="15"/>
        <end position="75"/>
    </location>
</feature>
<dbReference type="NCBIfam" id="TIGR00458">
    <property type="entry name" value="aspS_nondisc"/>
    <property type="match status" value="1"/>
</dbReference>
<evidence type="ECO:0000256" key="4">
    <source>
        <dbReference type="ARBA" id="ARBA00022490"/>
    </source>
</evidence>
<comment type="subcellular location">
    <subcellularLocation>
        <location evidence="1">Cytoplasm</location>
    </subcellularLocation>
</comment>
<dbReference type="Gene3D" id="3.30.930.10">
    <property type="entry name" value="Bira Bifunctional Protein, Domain 2"/>
    <property type="match status" value="1"/>
</dbReference>
<dbReference type="GO" id="GO:0017101">
    <property type="term" value="C:aminoacyl-tRNA synthetase multienzyme complex"/>
    <property type="evidence" value="ECO:0007669"/>
    <property type="project" value="TreeGrafter"/>
</dbReference>
<evidence type="ECO:0000256" key="11">
    <source>
        <dbReference type="ARBA" id="ARBA00047904"/>
    </source>
</evidence>
<dbReference type="InterPro" id="IPR000738">
    <property type="entry name" value="WHEP-TRS_dom"/>
</dbReference>
<dbReference type="InterPro" id="IPR002312">
    <property type="entry name" value="Asp/Asn-tRNA-synth_IIb"/>
</dbReference>
<dbReference type="GO" id="GO:0004815">
    <property type="term" value="F:aspartate-tRNA ligase activity"/>
    <property type="evidence" value="ECO:0007669"/>
    <property type="project" value="UniProtKB-EC"/>
</dbReference>
<proteinExistence type="inferred from homology"/>
<dbReference type="Pfam" id="PF00152">
    <property type="entry name" value="tRNA-synt_2"/>
    <property type="match status" value="1"/>
</dbReference>
<keyword evidence="4" id="KW-0963">Cytoplasm</keyword>
<keyword evidence="5" id="KW-0436">Ligase</keyword>
<dbReference type="Gene3D" id="1.10.287.10">
    <property type="entry name" value="S15/NS1, RNA-binding"/>
    <property type="match status" value="1"/>
</dbReference>
<dbReference type="CDD" id="cd04320">
    <property type="entry name" value="AspRS_cyto_N"/>
    <property type="match status" value="1"/>
</dbReference>
<accession>A0A7S2W349</accession>
<dbReference type="HAMAP" id="MF_02075">
    <property type="entry name" value="Asp_tRNA_synth_type2"/>
    <property type="match status" value="1"/>
</dbReference>
<feature type="domain" description="Aminoacyl-transfer RNA synthetases class-II family profile" evidence="12">
    <location>
        <begin position="303"/>
        <end position="617"/>
    </location>
</feature>
<dbReference type="EMBL" id="HBHK01002415">
    <property type="protein sequence ID" value="CAD9665566.1"/>
    <property type="molecule type" value="Transcribed_RNA"/>
</dbReference>
<evidence type="ECO:0000259" key="13">
    <source>
        <dbReference type="PROSITE" id="PS51185"/>
    </source>
</evidence>
<dbReference type="AlphaFoldDB" id="A0A7S2W349"/>
<evidence type="ECO:0000256" key="8">
    <source>
        <dbReference type="ARBA" id="ARBA00022917"/>
    </source>
</evidence>
<dbReference type="PRINTS" id="PR01042">
    <property type="entry name" value="TRNASYNTHASP"/>
</dbReference>
<dbReference type="InterPro" id="IPR045864">
    <property type="entry name" value="aa-tRNA-synth_II/BPL/LPL"/>
</dbReference>
<dbReference type="InterPro" id="IPR006195">
    <property type="entry name" value="aa-tRNA-synth_II"/>
</dbReference>
<comment type="catalytic activity">
    <reaction evidence="11">
        <text>tRNA(Asp) + L-aspartate + ATP = L-aspartyl-tRNA(Asp) + AMP + diphosphate</text>
        <dbReference type="Rhea" id="RHEA:19649"/>
        <dbReference type="Rhea" id="RHEA-COMP:9660"/>
        <dbReference type="Rhea" id="RHEA-COMP:9678"/>
        <dbReference type="ChEBI" id="CHEBI:29991"/>
        <dbReference type="ChEBI" id="CHEBI:30616"/>
        <dbReference type="ChEBI" id="CHEBI:33019"/>
        <dbReference type="ChEBI" id="CHEBI:78442"/>
        <dbReference type="ChEBI" id="CHEBI:78516"/>
        <dbReference type="ChEBI" id="CHEBI:456215"/>
        <dbReference type="EC" id="6.1.1.12"/>
    </reaction>
</comment>
<keyword evidence="6" id="KW-0547">Nucleotide-binding</keyword>
<dbReference type="PROSITE" id="PS50862">
    <property type="entry name" value="AA_TRNA_LIGASE_II"/>
    <property type="match status" value="1"/>
</dbReference>
<dbReference type="SUPFAM" id="SSF50249">
    <property type="entry name" value="Nucleic acid-binding proteins"/>
    <property type="match status" value="1"/>
</dbReference>
<dbReference type="PROSITE" id="PS51185">
    <property type="entry name" value="WHEP_TRS_2"/>
    <property type="match status" value="1"/>
</dbReference>
<sequence length="617" mass="69131">MSEHVSHPPPPPPPEVLALQEKIKEQGLVVRDLKIKLKSGETTQEAVDAGIAELLALKKSLPEEFQEKKEKKKKNPADAEQQKKALEARKAKKEAARKAREDAAKAKRGATAIGVLTDTYGDLPLAQSRPEDRKYRKWTAVKDLAPNLDGQNVLIRGHVHNVRAQAHHAFIVVRQSVATVQCVVNEKNLAKWSAGLSAESVVDIEGVLVKAPQAVKGSTQRDVEIQVKTCFVVNRAGVSLPFEVTAADHTAADLKEKTELAEKDGRPGPIIVGQELKLEHRNLSLRTPLQQAIMRVSSGVCHFFREFLIKNDFIEIQTPKLLGGSSEGGSEVFTTTYFDRPACLAQSPQLHKQICAACSGFQRVFEIGPVFRAENSNTSRHLCEFHGLDMEMAFNEHYHEVLDMFSDLFHYIFDHLNEQYKTEIDRVREYVEFEDLVYTPSADLKDITTVGTNSKTLLLTFPEAIKMLRADGVTEDEAGDLEDFGTEVEKRLGRLVKEKYGVDFYFLDKFPSAFRPFYTMPDPVNPDYSNSYDFFIRGQEILSGAQRVHDPDMLTKKIAEFGIPPESLKFYIDAFRNGALPHGGGGIGLERVVMLFLGLPNIRQACFFVRDPQRLTP</sequence>